<dbReference type="GO" id="GO:0003677">
    <property type="term" value="F:DNA binding"/>
    <property type="evidence" value="ECO:0007669"/>
    <property type="project" value="InterPro"/>
</dbReference>
<name>A0A261FAH2_9BIFI</name>
<keyword evidence="3" id="KW-1185">Reference proteome</keyword>
<dbReference type="SMART" id="SM01040">
    <property type="entry name" value="Bro-N"/>
    <property type="match status" value="1"/>
</dbReference>
<dbReference type="AlphaFoldDB" id="A0A261FAH2"/>
<sequence length="256" mass="28677">MSSGLQRFDFHNQQVRVFADGQGEPWFVAKDVCDVLDLSNTTVALQNLDTDEVTKFNLGGQHGETNTVSEAGLYKLIMRSRKENAKPFQRWVTHEVLPTIRKHGAYMSEKTIEQALTSPDFLIKLATQLKGEKEARKQAEAQLEQAKPKLLFADAVETSNKSILVGVLATILRANGVQIGQKRLFQALRENGFLCSTGSRYNLPTQKRVELGLFEVKETTVVHADGHKTINLTPKVTGKGQVYFVNYFLKKPVEGR</sequence>
<dbReference type="Pfam" id="PF02498">
    <property type="entry name" value="Bro-N"/>
    <property type="match status" value="1"/>
</dbReference>
<dbReference type="Pfam" id="PF03374">
    <property type="entry name" value="ANT"/>
    <property type="match status" value="1"/>
</dbReference>
<dbReference type="RefSeq" id="WP_094689607.1">
    <property type="nucleotide sequence ID" value="NZ_JACBYZ010000001.1"/>
</dbReference>
<reference evidence="2 3" key="1">
    <citation type="journal article" date="2017" name="BMC Genomics">
        <title>Comparative genomic and phylogenomic analyses of the Bifidobacteriaceae family.</title>
        <authorList>
            <person name="Lugli G.A."/>
            <person name="Milani C."/>
            <person name="Turroni F."/>
            <person name="Duranti S."/>
            <person name="Mancabelli L."/>
            <person name="Mangifesta M."/>
            <person name="Ferrario C."/>
            <person name="Modesto M."/>
            <person name="Mattarelli P."/>
            <person name="Jiri K."/>
            <person name="van Sinderen D."/>
            <person name="Ventura M."/>
        </authorList>
    </citation>
    <scope>NUCLEOTIDE SEQUENCE [LARGE SCALE GENOMIC DNA]</scope>
    <source>
        <strain evidence="2 3">LMG 21773</strain>
    </source>
</reference>
<evidence type="ECO:0000313" key="3">
    <source>
        <dbReference type="Proteomes" id="UP000228976"/>
    </source>
</evidence>
<organism evidence="2 3">
    <name type="scientific">Aeriscardovia aeriphila</name>
    <dbReference type="NCBI Taxonomy" id="218139"/>
    <lineage>
        <taxon>Bacteria</taxon>
        <taxon>Bacillati</taxon>
        <taxon>Actinomycetota</taxon>
        <taxon>Actinomycetes</taxon>
        <taxon>Bifidobacteriales</taxon>
        <taxon>Bifidobacteriaceae</taxon>
        <taxon>Aeriscardovia</taxon>
    </lineage>
</organism>
<gene>
    <name evidence="2" type="ORF">AEAE_0523</name>
</gene>
<comment type="caution">
    <text evidence="2">The sequence shown here is derived from an EMBL/GenBank/DDBJ whole genome shotgun (WGS) entry which is preliminary data.</text>
</comment>
<protein>
    <submittedName>
        <fullName evidence="2">Antirepressor</fullName>
    </submittedName>
</protein>
<dbReference type="InterPro" id="IPR005039">
    <property type="entry name" value="Ant_C"/>
</dbReference>
<dbReference type="PANTHER" id="PTHR36180">
    <property type="entry name" value="DNA-BINDING PROTEIN-RELATED-RELATED"/>
    <property type="match status" value="1"/>
</dbReference>
<dbReference type="Proteomes" id="UP000228976">
    <property type="component" value="Unassembled WGS sequence"/>
</dbReference>
<dbReference type="InterPro" id="IPR003497">
    <property type="entry name" value="BRO_N_domain"/>
</dbReference>
<evidence type="ECO:0000259" key="1">
    <source>
        <dbReference type="PROSITE" id="PS51750"/>
    </source>
</evidence>
<feature type="domain" description="Bro-N" evidence="1">
    <location>
        <begin position="2"/>
        <end position="104"/>
    </location>
</feature>
<dbReference type="EMBL" id="MWWU01000002">
    <property type="protein sequence ID" value="OZG56035.1"/>
    <property type="molecule type" value="Genomic_DNA"/>
</dbReference>
<evidence type="ECO:0000313" key="2">
    <source>
        <dbReference type="EMBL" id="OZG56035.1"/>
    </source>
</evidence>
<dbReference type="OrthoDB" id="9812611at2"/>
<proteinExistence type="predicted"/>
<dbReference type="PANTHER" id="PTHR36180:SF2">
    <property type="entry name" value="BRO FAMILY PROTEIN"/>
    <property type="match status" value="1"/>
</dbReference>
<dbReference type="PROSITE" id="PS51750">
    <property type="entry name" value="BRO_N"/>
    <property type="match status" value="1"/>
</dbReference>
<accession>A0A261FAH2</accession>